<dbReference type="AlphaFoldDB" id="A0A110B3E3"/>
<protein>
    <submittedName>
        <fullName evidence="2">Carboxymuconolactone decarboxylase family protein</fullName>
    </submittedName>
</protein>
<evidence type="ECO:0000313" key="3">
    <source>
        <dbReference type="Proteomes" id="UP000218263"/>
    </source>
</evidence>
<dbReference type="RefSeq" id="WP_096349872.1">
    <property type="nucleotide sequence ID" value="NZ_AP017313.1"/>
</dbReference>
<reference evidence="2 3" key="1">
    <citation type="submission" date="2015-12" db="EMBL/GenBank/DDBJ databases">
        <title>Genome sequence of Mucilaginibacter gotjawali.</title>
        <authorList>
            <person name="Lee J.S."/>
            <person name="Lee K.C."/>
            <person name="Kim K.K."/>
            <person name="Lee B.W."/>
        </authorList>
    </citation>
    <scope>NUCLEOTIDE SEQUENCE [LARGE SCALE GENOMIC DNA]</scope>
    <source>
        <strain evidence="2 3">SA3-7</strain>
    </source>
</reference>
<dbReference type="InterPro" id="IPR003779">
    <property type="entry name" value="CMD-like"/>
</dbReference>
<dbReference type="Proteomes" id="UP000218263">
    <property type="component" value="Chromosome"/>
</dbReference>
<proteinExistence type="predicted"/>
<dbReference type="PANTHER" id="PTHR35446:SF3">
    <property type="entry name" value="CMD DOMAIN-CONTAINING PROTEIN"/>
    <property type="match status" value="1"/>
</dbReference>
<dbReference type="PANTHER" id="PTHR35446">
    <property type="entry name" value="SI:CH211-175M2.5"/>
    <property type="match status" value="1"/>
</dbReference>
<keyword evidence="3" id="KW-1185">Reference proteome</keyword>
<dbReference type="InterPro" id="IPR004675">
    <property type="entry name" value="AhpD_core"/>
</dbReference>
<dbReference type="SUPFAM" id="SSF69118">
    <property type="entry name" value="AhpD-like"/>
    <property type="match status" value="1"/>
</dbReference>
<organism evidence="2 3">
    <name type="scientific">Mucilaginibacter gotjawali</name>
    <dbReference type="NCBI Taxonomy" id="1550579"/>
    <lineage>
        <taxon>Bacteria</taxon>
        <taxon>Pseudomonadati</taxon>
        <taxon>Bacteroidota</taxon>
        <taxon>Sphingobacteriia</taxon>
        <taxon>Sphingobacteriales</taxon>
        <taxon>Sphingobacteriaceae</taxon>
        <taxon>Mucilaginibacter</taxon>
    </lineage>
</organism>
<feature type="domain" description="Carboxymuconolactone decarboxylase-like" evidence="1">
    <location>
        <begin position="41"/>
        <end position="84"/>
    </location>
</feature>
<dbReference type="NCBIfam" id="TIGR00778">
    <property type="entry name" value="ahpD_dom"/>
    <property type="match status" value="1"/>
</dbReference>
<dbReference type="InterPro" id="IPR029032">
    <property type="entry name" value="AhpD-like"/>
</dbReference>
<gene>
    <name evidence="2" type="ORF">MgSA37_00721</name>
</gene>
<name>A0A110B3E3_9SPHI</name>
<dbReference type="OrthoDB" id="9808310at2"/>
<dbReference type="KEGG" id="mgot:MgSA37_00721"/>
<accession>A0A110B3E3</accession>
<dbReference type="EMBL" id="AP017313">
    <property type="protein sequence ID" value="BAU52559.1"/>
    <property type="molecule type" value="Genomic_DNA"/>
</dbReference>
<dbReference type="Pfam" id="PF02627">
    <property type="entry name" value="CMD"/>
    <property type="match status" value="1"/>
</dbReference>
<evidence type="ECO:0000313" key="2">
    <source>
        <dbReference type="EMBL" id="BAU52559.1"/>
    </source>
</evidence>
<sequence length="184" mass="19207">MPRIKALDPETTTGKSKDLFNAIQGKLGMVPNMMRTMGNSPAVLNGYLALSGALGEGKLGAKLGELIAIAVANANSCAYCNAAHSFIGEKLVHIDTNAIADARSGKSDNEKTAAALDFARVVVEKRGMVGDTDLDAVRNAGYDDAGIAEIVAHVGLNILTNYFNNTALTVVDFPEAELIEAAAI</sequence>
<dbReference type="Gene3D" id="1.20.1290.10">
    <property type="entry name" value="AhpD-like"/>
    <property type="match status" value="1"/>
</dbReference>
<evidence type="ECO:0000259" key="1">
    <source>
        <dbReference type="Pfam" id="PF02627"/>
    </source>
</evidence>
<dbReference type="GO" id="GO:0051920">
    <property type="term" value="F:peroxiredoxin activity"/>
    <property type="evidence" value="ECO:0007669"/>
    <property type="project" value="InterPro"/>
</dbReference>